<reference evidence="2" key="1">
    <citation type="submission" date="2015-10" db="EMBL/GenBank/DDBJ databases">
        <title>Complete Genome Sequencing of Klebsiella sp. strain G5.</title>
        <authorList>
            <person name="Chan K.-G."/>
            <person name="Chen J.-W."/>
        </authorList>
    </citation>
    <scope>NUCLEOTIDE SEQUENCE [LARGE SCALE GENOMIC DNA]</scope>
    <source>
        <strain evidence="2">G5</strain>
    </source>
</reference>
<dbReference type="OMA" id="QMASMND"/>
<dbReference type="AlphaFoldDB" id="A0A806XJ13"/>
<evidence type="ECO:0000313" key="1">
    <source>
        <dbReference type="EMBL" id="ALR78987.1"/>
    </source>
</evidence>
<sequence>MQVNDVVNIYRTFIIAGAFAIAGCSSSSSSSLNTVNEINGTAIPVIHANNRAAASTEQASVTSFYQENSLQISKLSHSLKSEWLQDVKPAEVFDQSSNVSHVYAALSKLEEMSEMNEIYRKDNNIEGLKAINLALKPWKVNA</sequence>
<name>A0A806XJ13_9ENTR</name>
<organism evidence="1 2">
    <name type="scientific">[Enterobacter] lignolyticus</name>
    <dbReference type="NCBI Taxonomy" id="1334193"/>
    <lineage>
        <taxon>Bacteria</taxon>
        <taxon>Pseudomonadati</taxon>
        <taxon>Pseudomonadota</taxon>
        <taxon>Gammaproteobacteria</taxon>
        <taxon>Enterobacterales</taxon>
        <taxon>Enterobacteriaceae</taxon>
        <taxon>Pluralibacter</taxon>
    </lineage>
</organism>
<dbReference type="KEGG" id="kle:AO703_18795"/>
<accession>A0A806XJ13</accession>
<dbReference type="Proteomes" id="UP000069162">
    <property type="component" value="Chromosome"/>
</dbReference>
<dbReference type="EMBL" id="CP012871">
    <property type="protein sequence ID" value="ALR78987.1"/>
    <property type="molecule type" value="Genomic_DNA"/>
</dbReference>
<evidence type="ECO:0000313" key="2">
    <source>
        <dbReference type="Proteomes" id="UP000069162"/>
    </source>
</evidence>
<gene>
    <name evidence="1" type="ORF">AO703_18795</name>
</gene>
<proteinExistence type="predicted"/>
<protein>
    <submittedName>
        <fullName evidence="1">Uncharacterized protein</fullName>
    </submittedName>
</protein>